<dbReference type="AlphaFoldDB" id="A0A1X2HKY2"/>
<dbReference type="Proteomes" id="UP000242180">
    <property type="component" value="Unassembled WGS sequence"/>
</dbReference>
<gene>
    <name evidence="1" type="ORF">BCR43DRAFT_223474</name>
</gene>
<sequence>MPYGIKKRDKEHGNKVYTKINMDHHPHTRMGSSHVANYAGLTENPILRGARVPRTPYDVAKQI</sequence>
<evidence type="ECO:0000313" key="1">
    <source>
        <dbReference type="EMBL" id="ORY99246.1"/>
    </source>
</evidence>
<protein>
    <submittedName>
        <fullName evidence="1">Uncharacterized protein</fullName>
    </submittedName>
</protein>
<evidence type="ECO:0000313" key="2">
    <source>
        <dbReference type="Proteomes" id="UP000242180"/>
    </source>
</evidence>
<proteinExistence type="predicted"/>
<keyword evidence="2" id="KW-1185">Reference proteome</keyword>
<reference evidence="1 2" key="1">
    <citation type="submission" date="2016-07" db="EMBL/GenBank/DDBJ databases">
        <title>Pervasive Adenine N6-methylation of Active Genes in Fungi.</title>
        <authorList>
            <consortium name="DOE Joint Genome Institute"/>
            <person name="Mondo S.J."/>
            <person name="Dannebaum R.O."/>
            <person name="Kuo R.C."/>
            <person name="Labutti K."/>
            <person name="Haridas S."/>
            <person name="Kuo A."/>
            <person name="Salamov A."/>
            <person name="Ahrendt S.R."/>
            <person name="Lipzen A."/>
            <person name="Sullivan W."/>
            <person name="Andreopoulos W.B."/>
            <person name="Clum A."/>
            <person name="Lindquist E."/>
            <person name="Daum C."/>
            <person name="Ramamoorthy G.K."/>
            <person name="Gryganskyi A."/>
            <person name="Culley D."/>
            <person name="Magnuson J.K."/>
            <person name="James T.Y."/>
            <person name="O'Malley M.A."/>
            <person name="Stajich J.E."/>
            <person name="Spatafora J.W."/>
            <person name="Visel A."/>
            <person name="Grigoriev I.V."/>
        </authorList>
    </citation>
    <scope>NUCLEOTIDE SEQUENCE [LARGE SCALE GENOMIC DNA]</scope>
    <source>
        <strain evidence="1 2">NRRL 2496</strain>
    </source>
</reference>
<organism evidence="1 2">
    <name type="scientific">Syncephalastrum racemosum</name>
    <name type="common">Filamentous fungus</name>
    <dbReference type="NCBI Taxonomy" id="13706"/>
    <lineage>
        <taxon>Eukaryota</taxon>
        <taxon>Fungi</taxon>
        <taxon>Fungi incertae sedis</taxon>
        <taxon>Mucoromycota</taxon>
        <taxon>Mucoromycotina</taxon>
        <taxon>Mucoromycetes</taxon>
        <taxon>Mucorales</taxon>
        <taxon>Syncephalastraceae</taxon>
        <taxon>Syncephalastrum</taxon>
    </lineage>
</organism>
<dbReference type="EMBL" id="MCGN01000003">
    <property type="protein sequence ID" value="ORY99246.1"/>
    <property type="molecule type" value="Genomic_DNA"/>
</dbReference>
<comment type="caution">
    <text evidence="1">The sequence shown here is derived from an EMBL/GenBank/DDBJ whole genome shotgun (WGS) entry which is preliminary data.</text>
</comment>
<name>A0A1X2HKY2_SYNRA</name>
<dbReference type="InParanoid" id="A0A1X2HKY2"/>
<accession>A0A1X2HKY2</accession>